<proteinExistence type="predicted"/>
<comment type="caution">
    <text evidence="1">The sequence shown here is derived from an EMBL/GenBank/DDBJ whole genome shotgun (WGS) entry which is preliminary data.</text>
</comment>
<name>A0ACC3NPE4_9PEZI</name>
<keyword evidence="2" id="KW-1185">Reference proteome</keyword>
<dbReference type="Proteomes" id="UP001281147">
    <property type="component" value="Unassembled WGS sequence"/>
</dbReference>
<evidence type="ECO:0000313" key="1">
    <source>
        <dbReference type="EMBL" id="KAK3719121.1"/>
    </source>
</evidence>
<organism evidence="1 2">
    <name type="scientific">Vermiconidia calcicola</name>
    <dbReference type="NCBI Taxonomy" id="1690605"/>
    <lineage>
        <taxon>Eukaryota</taxon>
        <taxon>Fungi</taxon>
        <taxon>Dikarya</taxon>
        <taxon>Ascomycota</taxon>
        <taxon>Pezizomycotina</taxon>
        <taxon>Dothideomycetes</taxon>
        <taxon>Dothideomycetidae</taxon>
        <taxon>Mycosphaerellales</taxon>
        <taxon>Extremaceae</taxon>
        <taxon>Vermiconidia</taxon>
    </lineage>
</organism>
<accession>A0ACC3NPE4</accession>
<gene>
    <name evidence="1" type="ORF">LTR37_004685</name>
</gene>
<protein>
    <submittedName>
        <fullName evidence="1">Uncharacterized protein</fullName>
    </submittedName>
</protein>
<sequence length="270" mass="31123">MQDCGALQRPQFLDILTSTTNTLTRQMSWNANGETGRCYLLELPAELRIDIYELALKQSDIFVGMGYSGKRTTVELVNKHPLALTETCKQIREECGDLFFQLNEVTVHMPWMCQNLNKVRNFYVNRTCQTPPAQAHFTQVEQSLREKCFPSNIRYLRIQASRDGRAVWNANTLGTWLLFAPVVEALGNKNMILRLSYPLRYESVTYASIPYEFPVSDEEQSLAAVNKCFAKVEFEDHFKEKAEGLHARFRDNVVKRIVRALQERENVAQS</sequence>
<evidence type="ECO:0000313" key="2">
    <source>
        <dbReference type="Proteomes" id="UP001281147"/>
    </source>
</evidence>
<reference evidence="1" key="1">
    <citation type="submission" date="2023-07" db="EMBL/GenBank/DDBJ databases">
        <title>Black Yeasts Isolated from many extreme environments.</title>
        <authorList>
            <person name="Coleine C."/>
            <person name="Stajich J.E."/>
            <person name="Selbmann L."/>
        </authorList>
    </citation>
    <scope>NUCLEOTIDE SEQUENCE</scope>
    <source>
        <strain evidence="1">CCFEE 5714</strain>
    </source>
</reference>
<dbReference type="EMBL" id="JAUTXU010000028">
    <property type="protein sequence ID" value="KAK3719121.1"/>
    <property type="molecule type" value="Genomic_DNA"/>
</dbReference>